<evidence type="ECO:0000313" key="2">
    <source>
        <dbReference type="EMBL" id="KSU89474.1"/>
    </source>
</evidence>
<dbReference type="Gene3D" id="1.10.10.10">
    <property type="entry name" value="Winged helix-like DNA-binding domain superfamily/Winged helix DNA-binding domain"/>
    <property type="match status" value="1"/>
</dbReference>
<organism evidence="2 3">
    <name type="scientific">Priestia veravalensis</name>
    <dbReference type="NCBI Taxonomy" id="1414648"/>
    <lineage>
        <taxon>Bacteria</taxon>
        <taxon>Bacillati</taxon>
        <taxon>Bacillota</taxon>
        <taxon>Bacilli</taxon>
        <taxon>Bacillales</taxon>
        <taxon>Bacillaceae</taxon>
        <taxon>Priestia</taxon>
    </lineage>
</organism>
<dbReference type="EMBL" id="LNQP01000005">
    <property type="protein sequence ID" value="KSU89474.1"/>
    <property type="molecule type" value="Genomic_DNA"/>
</dbReference>
<dbReference type="AlphaFoldDB" id="A0A0V8JR13"/>
<dbReference type="InterPro" id="IPR013668">
    <property type="entry name" value="RNase_R_HTH_12"/>
</dbReference>
<reference evidence="2 3" key="1">
    <citation type="submission" date="2015-11" db="EMBL/GenBank/DDBJ databases">
        <title>Bacillus caseinolyticus sp nov.</title>
        <authorList>
            <person name="Dastager S.G."/>
            <person name="Mawlankar R."/>
        </authorList>
    </citation>
    <scope>NUCLEOTIDE SEQUENCE [LARGE SCALE GENOMIC DNA]</scope>
    <source>
        <strain evidence="2 3">SGD-V-76</strain>
    </source>
</reference>
<gene>
    <name evidence="2" type="ORF">AS180_02710</name>
</gene>
<dbReference type="Pfam" id="PF08461">
    <property type="entry name" value="WHD_RNase_R"/>
    <property type="match status" value="1"/>
</dbReference>
<name>A0A0V8JR13_9BACI</name>
<protein>
    <recommendedName>
        <fullName evidence="1">Ribonuclease R winged-helix domain-containing protein</fullName>
    </recommendedName>
</protein>
<evidence type="ECO:0000259" key="1">
    <source>
        <dbReference type="Pfam" id="PF08461"/>
    </source>
</evidence>
<dbReference type="RefSeq" id="WP_025911011.1">
    <property type="nucleotide sequence ID" value="NZ_KQ758628.1"/>
</dbReference>
<keyword evidence="3" id="KW-1185">Reference proteome</keyword>
<dbReference type="Proteomes" id="UP000053681">
    <property type="component" value="Unassembled WGS sequence"/>
</dbReference>
<dbReference type="SUPFAM" id="SSF46785">
    <property type="entry name" value="Winged helix' DNA-binding domain"/>
    <property type="match status" value="1"/>
</dbReference>
<feature type="domain" description="Ribonuclease R winged-helix" evidence="1">
    <location>
        <begin position="56"/>
        <end position="95"/>
    </location>
</feature>
<dbReference type="InterPro" id="IPR036390">
    <property type="entry name" value="WH_DNA-bd_sf"/>
</dbReference>
<dbReference type="InterPro" id="IPR036388">
    <property type="entry name" value="WH-like_DNA-bd_sf"/>
</dbReference>
<evidence type="ECO:0000313" key="3">
    <source>
        <dbReference type="Proteomes" id="UP000053681"/>
    </source>
</evidence>
<accession>A0A0V8JR13</accession>
<comment type="caution">
    <text evidence="2">The sequence shown here is derived from an EMBL/GenBank/DDBJ whole genome shotgun (WGS) entry which is preliminary data.</text>
</comment>
<proteinExistence type="predicted"/>
<sequence>MKWTILELSDYQKDQNQSDSSLEELGMDELILLKGIYALTRQGVTPSRKRLVEFAEASHTPLSEQQVRYRLEMLEEKGLVMKQKGRGGTKLTRKGYVAAEKLKLSLS</sequence>